<dbReference type="InterPro" id="IPR001179">
    <property type="entry name" value="PPIase_FKBP_dom"/>
</dbReference>
<dbReference type="Proteomes" id="UP001190700">
    <property type="component" value="Unassembled WGS sequence"/>
</dbReference>
<comment type="similarity">
    <text evidence="3">Belongs to the FKBP-type PPIase family.</text>
</comment>
<keyword evidence="8 9" id="KW-0413">Isomerase</keyword>
<evidence type="ECO:0000313" key="12">
    <source>
        <dbReference type="Proteomes" id="UP001190700"/>
    </source>
</evidence>
<comment type="catalytic activity">
    <reaction evidence="1 9">
        <text>[protein]-peptidylproline (omega=180) = [protein]-peptidylproline (omega=0)</text>
        <dbReference type="Rhea" id="RHEA:16237"/>
        <dbReference type="Rhea" id="RHEA-COMP:10747"/>
        <dbReference type="Rhea" id="RHEA-COMP:10748"/>
        <dbReference type="ChEBI" id="CHEBI:83833"/>
        <dbReference type="ChEBI" id="CHEBI:83834"/>
        <dbReference type="EC" id="5.2.1.8"/>
    </reaction>
</comment>
<evidence type="ECO:0000256" key="9">
    <source>
        <dbReference type="PROSITE-ProRule" id="PRU00277"/>
    </source>
</evidence>
<organism evidence="11 12">
    <name type="scientific">Cymbomonas tetramitiformis</name>
    <dbReference type="NCBI Taxonomy" id="36881"/>
    <lineage>
        <taxon>Eukaryota</taxon>
        <taxon>Viridiplantae</taxon>
        <taxon>Chlorophyta</taxon>
        <taxon>Pyramimonadophyceae</taxon>
        <taxon>Pyramimonadales</taxon>
        <taxon>Pyramimonadaceae</taxon>
        <taxon>Cymbomonas</taxon>
    </lineage>
</organism>
<evidence type="ECO:0000256" key="7">
    <source>
        <dbReference type="ARBA" id="ARBA00023186"/>
    </source>
</evidence>
<dbReference type="GO" id="GO:0005737">
    <property type="term" value="C:cytoplasm"/>
    <property type="evidence" value="ECO:0007669"/>
    <property type="project" value="UniProtKB-SubCell"/>
</dbReference>
<protein>
    <recommendedName>
        <fullName evidence="4 9">peptidylprolyl isomerase</fullName>
        <ecNumber evidence="4 9">5.2.1.8</ecNumber>
    </recommendedName>
</protein>
<dbReference type="PANTHER" id="PTHR47861">
    <property type="entry name" value="FKBP-TYPE PEPTIDYL-PROLYL CIS-TRANS ISOMERASE SLYD"/>
    <property type="match status" value="1"/>
</dbReference>
<comment type="subcellular location">
    <subcellularLocation>
        <location evidence="2">Cytoplasm</location>
    </subcellularLocation>
</comment>
<dbReference type="AlphaFoldDB" id="A0AAE0BX83"/>
<reference evidence="11 12" key="1">
    <citation type="journal article" date="2015" name="Genome Biol. Evol.">
        <title>Comparative Genomics of a Bacterivorous Green Alga Reveals Evolutionary Causalities and Consequences of Phago-Mixotrophic Mode of Nutrition.</title>
        <authorList>
            <person name="Burns J.A."/>
            <person name="Paasch A."/>
            <person name="Narechania A."/>
            <person name="Kim E."/>
        </authorList>
    </citation>
    <scope>NUCLEOTIDE SEQUENCE [LARGE SCALE GENOMIC DNA]</scope>
    <source>
        <strain evidence="11 12">PLY_AMNH</strain>
    </source>
</reference>
<keyword evidence="12" id="KW-1185">Reference proteome</keyword>
<comment type="caution">
    <text evidence="11">The sequence shown here is derived from an EMBL/GenBank/DDBJ whole genome shotgun (WGS) entry which is preliminary data.</text>
</comment>
<evidence type="ECO:0000256" key="1">
    <source>
        <dbReference type="ARBA" id="ARBA00000971"/>
    </source>
</evidence>
<dbReference type="PROSITE" id="PS50059">
    <property type="entry name" value="FKBP_PPIASE"/>
    <property type="match status" value="1"/>
</dbReference>
<dbReference type="GO" id="GO:0042026">
    <property type="term" value="P:protein refolding"/>
    <property type="evidence" value="ECO:0007669"/>
    <property type="project" value="UniProtKB-ARBA"/>
</dbReference>
<evidence type="ECO:0000259" key="10">
    <source>
        <dbReference type="PROSITE" id="PS50059"/>
    </source>
</evidence>
<dbReference type="Pfam" id="PF00254">
    <property type="entry name" value="FKBP_C"/>
    <property type="match status" value="1"/>
</dbReference>
<proteinExistence type="inferred from homology"/>
<name>A0AAE0BX83_9CHLO</name>
<keyword evidence="6 9" id="KW-0697">Rotamase</keyword>
<dbReference type="SUPFAM" id="SSF54534">
    <property type="entry name" value="FKBP-like"/>
    <property type="match status" value="1"/>
</dbReference>
<evidence type="ECO:0000256" key="2">
    <source>
        <dbReference type="ARBA" id="ARBA00004496"/>
    </source>
</evidence>
<dbReference type="EMBL" id="LGRX02031820">
    <property type="protein sequence ID" value="KAK3244466.1"/>
    <property type="molecule type" value="Genomic_DNA"/>
</dbReference>
<accession>A0AAE0BX83</accession>
<evidence type="ECO:0000256" key="6">
    <source>
        <dbReference type="ARBA" id="ARBA00023110"/>
    </source>
</evidence>
<dbReference type="GO" id="GO:0003755">
    <property type="term" value="F:peptidyl-prolyl cis-trans isomerase activity"/>
    <property type="evidence" value="ECO:0007669"/>
    <property type="project" value="UniProtKB-KW"/>
</dbReference>
<evidence type="ECO:0000313" key="11">
    <source>
        <dbReference type="EMBL" id="KAK3244466.1"/>
    </source>
</evidence>
<evidence type="ECO:0000256" key="5">
    <source>
        <dbReference type="ARBA" id="ARBA00022490"/>
    </source>
</evidence>
<keyword evidence="7" id="KW-0143">Chaperone</keyword>
<sequence>MIAMFHNGVALRTKTVSKVTLLSNKSSSLRNFLQKRRACSAKQQRSLAVKRVPAVAMSNIDPEGEPEGSLQAFTGKIGQSVRQGMQGWDTTIAVEQPGSKDDDLKAADGDTVTVEFTCTTTEDEEVASTKEDGPITFEIGTREFMGNPLFQGIDTASRGLTIGESATITAVGGEYQKDLLFAVPLDHPEVQRLVEEHGELKEGNMVKLVNEAQAVVVKVNDDVVMLDTNHPLAGAPLTIKLKLLSIDQKANESS</sequence>
<keyword evidence="5" id="KW-0963">Cytoplasm</keyword>
<dbReference type="EC" id="5.2.1.8" evidence="4 9"/>
<evidence type="ECO:0000256" key="8">
    <source>
        <dbReference type="ARBA" id="ARBA00023235"/>
    </source>
</evidence>
<gene>
    <name evidence="11" type="ORF">CYMTET_45921</name>
</gene>
<dbReference type="Gene3D" id="3.10.50.40">
    <property type="match status" value="1"/>
</dbReference>
<feature type="domain" description="PPIase FKBP-type" evidence="10">
    <location>
        <begin position="109"/>
        <end position="169"/>
    </location>
</feature>
<evidence type="ECO:0000256" key="4">
    <source>
        <dbReference type="ARBA" id="ARBA00013194"/>
    </source>
</evidence>
<dbReference type="InterPro" id="IPR046357">
    <property type="entry name" value="PPIase_dom_sf"/>
</dbReference>
<evidence type="ECO:0000256" key="3">
    <source>
        <dbReference type="ARBA" id="ARBA00006577"/>
    </source>
</evidence>
<dbReference type="PANTHER" id="PTHR47861:SF3">
    <property type="entry name" value="FKBP-TYPE PEPTIDYL-PROLYL CIS-TRANS ISOMERASE SLYD"/>
    <property type="match status" value="1"/>
</dbReference>